<dbReference type="EMBL" id="GEBQ01012633">
    <property type="protein sequence ID" value="JAT27344.1"/>
    <property type="molecule type" value="Transcribed_RNA"/>
</dbReference>
<accession>A0A1B6LUJ6</accession>
<evidence type="ECO:0000259" key="1">
    <source>
        <dbReference type="PROSITE" id="PS50878"/>
    </source>
</evidence>
<dbReference type="AlphaFoldDB" id="A0A1B6LUJ6"/>
<gene>
    <name evidence="2" type="ORF">g.2733</name>
</gene>
<organism evidence="2">
    <name type="scientific">Graphocephala atropunctata</name>
    <dbReference type="NCBI Taxonomy" id="36148"/>
    <lineage>
        <taxon>Eukaryota</taxon>
        <taxon>Metazoa</taxon>
        <taxon>Ecdysozoa</taxon>
        <taxon>Arthropoda</taxon>
        <taxon>Hexapoda</taxon>
        <taxon>Insecta</taxon>
        <taxon>Pterygota</taxon>
        <taxon>Neoptera</taxon>
        <taxon>Paraneoptera</taxon>
        <taxon>Hemiptera</taxon>
        <taxon>Auchenorrhyncha</taxon>
        <taxon>Membracoidea</taxon>
        <taxon>Cicadellidae</taxon>
        <taxon>Cicadellinae</taxon>
        <taxon>Cicadellini</taxon>
        <taxon>Graphocephala</taxon>
    </lineage>
</organism>
<name>A0A1B6LUJ6_9HEMI</name>
<evidence type="ECO:0000313" key="2">
    <source>
        <dbReference type="EMBL" id="JAT27344.1"/>
    </source>
</evidence>
<reference evidence="2" key="1">
    <citation type="submission" date="2015-11" db="EMBL/GenBank/DDBJ databases">
        <title>De novo transcriptome assembly of four potential Pierce s Disease insect vectors from Arizona vineyards.</title>
        <authorList>
            <person name="Tassone E.E."/>
        </authorList>
    </citation>
    <scope>NUCLEOTIDE SEQUENCE</scope>
</reference>
<feature type="non-terminal residue" evidence="2">
    <location>
        <position position="1"/>
    </location>
</feature>
<dbReference type="InterPro" id="IPR000477">
    <property type="entry name" value="RT_dom"/>
</dbReference>
<protein>
    <recommendedName>
        <fullName evidence="1">Reverse transcriptase domain-containing protein</fullName>
    </recommendedName>
</protein>
<feature type="domain" description="Reverse transcriptase" evidence="1">
    <location>
        <begin position="25"/>
        <end position="281"/>
    </location>
</feature>
<dbReference type="Pfam" id="PF00078">
    <property type="entry name" value="RVT_1"/>
    <property type="match status" value="1"/>
</dbReference>
<dbReference type="SUPFAM" id="SSF56672">
    <property type="entry name" value="DNA/RNA polymerases"/>
    <property type="match status" value="1"/>
</dbReference>
<sequence>YGLSNKVLKYIIEVIVNPLSFLFNKMLEQGIYPRALKVTKVIPVYKKGERLSPSSYRPISLVPIISKILESCIKGQINSFFISNNLFCEEQFGFMSGKNTINAVENVVNKILANFENKLLSSALLIDLSKAFDCINPEILKQKLFCYGIRDKELSLLISYLSDRKHMVVQGEDKSVFRKVEVGVPQGSVLGPLLFIISVNDLPFNVPCPSILYADDTTLVNCNKDLDKLIIEEKHALDIAIEWFHSNSLIVNDQKTESIVFSLDYSIYKEYKPVKLLGIHIDSRLSWDCHIEHLCKKLSRVIFLLRKLRTCVTLNMLITAYYAFFHSHMRYGITLWGNSCGAQTVFKWQKKALRVIKNVSARESCVPLFKEYQIMTLPNLYIYCCLMDIKQSLNNLPTRQETHNYPTRKNYLLETIPVRLEKTKCSHVCMKIKLFNKLPKELWCLPLKQFEIKVKKFLKEIVFYSIDEYLAYDIDMSVLSSF</sequence>
<proteinExistence type="predicted"/>
<dbReference type="GO" id="GO:0071897">
    <property type="term" value="P:DNA biosynthetic process"/>
    <property type="evidence" value="ECO:0007669"/>
    <property type="project" value="UniProtKB-ARBA"/>
</dbReference>
<dbReference type="CDD" id="cd01650">
    <property type="entry name" value="RT_nLTR_like"/>
    <property type="match status" value="1"/>
</dbReference>
<dbReference type="PANTHER" id="PTHR33332">
    <property type="entry name" value="REVERSE TRANSCRIPTASE DOMAIN-CONTAINING PROTEIN"/>
    <property type="match status" value="1"/>
</dbReference>
<dbReference type="PROSITE" id="PS50878">
    <property type="entry name" value="RT_POL"/>
    <property type="match status" value="1"/>
</dbReference>
<dbReference type="InterPro" id="IPR043502">
    <property type="entry name" value="DNA/RNA_pol_sf"/>
</dbReference>